<organism evidence="1 2">
    <name type="scientific">Daphnia magna</name>
    <dbReference type="NCBI Taxonomy" id="35525"/>
    <lineage>
        <taxon>Eukaryota</taxon>
        <taxon>Metazoa</taxon>
        <taxon>Ecdysozoa</taxon>
        <taxon>Arthropoda</taxon>
        <taxon>Crustacea</taxon>
        <taxon>Branchiopoda</taxon>
        <taxon>Diplostraca</taxon>
        <taxon>Cladocera</taxon>
        <taxon>Anomopoda</taxon>
        <taxon>Daphniidae</taxon>
        <taxon>Daphnia</taxon>
    </lineage>
</organism>
<evidence type="ECO:0000313" key="1">
    <source>
        <dbReference type="EMBL" id="KZS04079.1"/>
    </source>
</evidence>
<protein>
    <submittedName>
        <fullName evidence="1">Uncharacterized protein</fullName>
    </submittedName>
</protein>
<reference evidence="1 2" key="1">
    <citation type="submission" date="2016-03" db="EMBL/GenBank/DDBJ databases">
        <title>EvidentialGene: Evidence-directed Construction of Genes on Genomes.</title>
        <authorList>
            <person name="Gilbert D.G."/>
            <person name="Choi J.-H."/>
            <person name="Mockaitis K."/>
            <person name="Colbourne J."/>
            <person name="Pfrender M."/>
        </authorList>
    </citation>
    <scope>NUCLEOTIDE SEQUENCE [LARGE SCALE GENOMIC DNA]</scope>
    <source>
        <strain evidence="1 2">Xinb3</strain>
        <tissue evidence="1">Complete organism</tissue>
    </source>
</reference>
<name>A0A164LG67_9CRUS</name>
<proteinExistence type="predicted"/>
<keyword evidence="2" id="KW-1185">Reference proteome</keyword>
<comment type="caution">
    <text evidence="1">The sequence shown here is derived from an EMBL/GenBank/DDBJ whole genome shotgun (WGS) entry which is preliminary data.</text>
</comment>
<dbReference type="AlphaFoldDB" id="A0A164LG67"/>
<sequence length="62" mass="7083">MQKLTYWRNPLTLLVGGKCSRDENNPTSVQAPIACEIFRRTSRYSLPLLFAIARARPFTLLS</sequence>
<gene>
    <name evidence="1" type="ORF">APZ42_033040</name>
</gene>
<evidence type="ECO:0000313" key="2">
    <source>
        <dbReference type="Proteomes" id="UP000076858"/>
    </source>
</evidence>
<dbReference type="Proteomes" id="UP000076858">
    <property type="component" value="Unassembled WGS sequence"/>
</dbReference>
<dbReference type="EMBL" id="LRGB01003134">
    <property type="protein sequence ID" value="KZS04079.1"/>
    <property type="molecule type" value="Genomic_DNA"/>
</dbReference>
<accession>A0A164LG67</accession>